<accession>A0A9Q0GN56</accession>
<sequence>CRGGVELFFFPWKYHCSPISCSSFLFTSLRNIFFNPARNSHRVPACPYPLLAISTSSRKPLHRTFAHLSEKYGPILFIRFGSRPVLLVSSPDAAEECFTKNDIIFANRPRLLAGKHLGYDYTTLVWASYGQNWRNLRRLASLEILSSRRLQMFYHIRGEEVKLLVRNLFRRSKDGEFTTVEMRSIFLELTLNVMMRMIAGKRYYEEDTGGADHGKEFKDIVTETFQVSGATNIADFVPILKWVGSNKIEERLVMLGRQRDKFMQELIEEHRRLRSNSTADQEGGIRTMVDVLLAFQESEPEYFTDEMIRGLVQGEEMVDLREGGGLTLAKARPLLAKCRPRATMVNLLSQL</sequence>
<dbReference type="GO" id="GO:0005506">
    <property type="term" value="F:iron ion binding"/>
    <property type="evidence" value="ECO:0007669"/>
    <property type="project" value="InterPro"/>
</dbReference>
<evidence type="ECO:0000313" key="7">
    <source>
        <dbReference type="Proteomes" id="UP001141552"/>
    </source>
</evidence>
<feature type="non-terminal residue" evidence="6">
    <location>
        <position position="1"/>
    </location>
</feature>
<dbReference type="InterPro" id="IPR002401">
    <property type="entry name" value="Cyt_P450_E_grp-I"/>
</dbReference>
<keyword evidence="3" id="KW-0560">Oxidoreductase</keyword>
<evidence type="ECO:0000313" key="6">
    <source>
        <dbReference type="EMBL" id="KAJ4851286.1"/>
    </source>
</evidence>
<dbReference type="PRINTS" id="PR00463">
    <property type="entry name" value="EP450I"/>
</dbReference>
<dbReference type="PANTHER" id="PTHR47947">
    <property type="entry name" value="CYTOCHROME P450 82C3-RELATED"/>
    <property type="match status" value="1"/>
</dbReference>
<keyword evidence="5" id="KW-0503">Monooxygenase</keyword>
<protein>
    <recommendedName>
        <fullName evidence="8">Cytochrome P450</fullName>
    </recommendedName>
</protein>
<evidence type="ECO:0000256" key="5">
    <source>
        <dbReference type="ARBA" id="ARBA00023033"/>
    </source>
</evidence>
<dbReference type="InterPro" id="IPR036396">
    <property type="entry name" value="Cyt_P450_sf"/>
</dbReference>
<evidence type="ECO:0000256" key="1">
    <source>
        <dbReference type="ARBA" id="ARBA00022617"/>
    </source>
</evidence>
<dbReference type="EMBL" id="JAKUCV010000098">
    <property type="protein sequence ID" value="KAJ4851286.1"/>
    <property type="molecule type" value="Genomic_DNA"/>
</dbReference>
<feature type="non-terminal residue" evidence="6">
    <location>
        <position position="351"/>
    </location>
</feature>
<proteinExistence type="predicted"/>
<reference evidence="6" key="1">
    <citation type="submission" date="2022-02" db="EMBL/GenBank/DDBJ databases">
        <authorList>
            <person name="Henning P.M."/>
            <person name="McCubbin A.G."/>
            <person name="Shore J.S."/>
        </authorList>
    </citation>
    <scope>NUCLEOTIDE SEQUENCE</scope>
    <source>
        <strain evidence="6">F60SS</strain>
        <tissue evidence="6">Leaves</tissue>
    </source>
</reference>
<dbReference type="Proteomes" id="UP001141552">
    <property type="component" value="Unassembled WGS sequence"/>
</dbReference>
<dbReference type="Gene3D" id="1.10.630.10">
    <property type="entry name" value="Cytochrome P450"/>
    <property type="match status" value="1"/>
</dbReference>
<keyword evidence="1" id="KW-0349">Heme</keyword>
<reference evidence="6" key="2">
    <citation type="journal article" date="2023" name="Plants (Basel)">
        <title>Annotation of the Turnera subulata (Passifloraceae) Draft Genome Reveals the S-Locus Evolved after the Divergence of Turneroideae from Passifloroideae in a Stepwise Manner.</title>
        <authorList>
            <person name="Henning P.M."/>
            <person name="Roalson E.H."/>
            <person name="Mir W."/>
            <person name="McCubbin A.G."/>
            <person name="Shore J.S."/>
        </authorList>
    </citation>
    <scope>NUCLEOTIDE SEQUENCE</scope>
    <source>
        <strain evidence="6">F60SS</strain>
    </source>
</reference>
<dbReference type="PANTHER" id="PTHR47947:SF3">
    <property type="entry name" value="CYTOCHROME P450 81D1-LIKE"/>
    <property type="match status" value="1"/>
</dbReference>
<dbReference type="InterPro" id="IPR050651">
    <property type="entry name" value="Plant_Cytochrome_P450_Monoox"/>
</dbReference>
<dbReference type="OrthoDB" id="837792at2759"/>
<keyword evidence="2" id="KW-0479">Metal-binding</keyword>
<keyword evidence="4" id="KW-0408">Iron</keyword>
<name>A0A9Q0GN56_9ROSI</name>
<dbReference type="InterPro" id="IPR001128">
    <property type="entry name" value="Cyt_P450"/>
</dbReference>
<comment type="caution">
    <text evidence="6">The sequence shown here is derived from an EMBL/GenBank/DDBJ whole genome shotgun (WGS) entry which is preliminary data.</text>
</comment>
<dbReference type="Pfam" id="PF00067">
    <property type="entry name" value="p450"/>
    <property type="match status" value="1"/>
</dbReference>
<dbReference type="AlphaFoldDB" id="A0A9Q0GN56"/>
<evidence type="ECO:0000256" key="4">
    <source>
        <dbReference type="ARBA" id="ARBA00023004"/>
    </source>
</evidence>
<keyword evidence="7" id="KW-1185">Reference proteome</keyword>
<evidence type="ECO:0000256" key="3">
    <source>
        <dbReference type="ARBA" id="ARBA00023002"/>
    </source>
</evidence>
<dbReference type="GO" id="GO:0020037">
    <property type="term" value="F:heme binding"/>
    <property type="evidence" value="ECO:0007669"/>
    <property type="project" value="InterPro"/>
</dbReference>
<evidence type="ECO:0008006" key="8">
    <source>
        <dbReference type="Google" id="ProtNLM"/>
    </source>
</evidence>
<dbReference type="GO" id="GO:0016705">
    <property type="term" value="F:oxidoreductase activity, acting on paired donors, with incorporation or reduction of molecular oxygen"/>
    <property type="evidence" value="ECO:0007669"/>
    <property type="project" value="InterPro"/>
</dbReference>
<organism evidence="6 7">
    <name type="scientific">Turnera subulata</name>
    <dbReference type="NCBI Taxonomy" id="218843"/>
    <lineage>
        <taxon>Eukaryota</taxon>
        <taxon>Viridiplantae</taxon>
        <taxon>Streptophyta</taxon>
        <taxon>Embryophyta</taxon>
        <taxon>Tracheophyta</taxon>
        <taxon>Spermatophyta</taxon>
        <taxon>Magnoliopsida</taxon>
        <taxon>eudicotyledons</taxon>
        <taxon>Gunneridae</taxon>
        <taxon>Pentapetalae</taxon>
        <taxon>rosids</taxon>
        <taxon>fabids</taxon>
        <taxon>Malpighiales</taxon>
        <taxon>Passifloraceae</taxon>
        <taxon>Turnera</taxon>
    </lineage>
</organism>
<dbReference type="GO" id="GO:0004497">
    <property type="term" value="F:monooxygenase activity"/>
    <property type="evidence" value="ECO:0007669"/>
    <property type="project" value="UniProtKB-KW"/>
</dbReference>
<dbReference type="SUPFAM" id="SSF48264">
    <property type="entry name" value="Cytochrome P450"/>
    <property type="match status" value="1"/>
</dbReference>
<gene>
    <name evidence="6" type="ORF">Tsubulata_037158</name>
</gene>
<evidence type="ECO:0000256" key="2">
    <source>
        <dbReference type="ARBA" id="ARBA00022723"/>
    </source>
</evidence>